<dbReference type="EC" id="2.3.1.51" evidence="1"/>
<dbReference type="GO" id="GO:0003841">
    <property type="term" value="F:1-acylglycerol-3-phosphate O-acyltransferase activity"/>
    <property type="evidence" value="ECO:0007669"/>
    <property type="project" value="UniProtKB-EC"/>
</dbReference>
<dbReference type="KEGG" id="apb:SAR116_1936"/>
<evidence type="ECO:0000313" key="1">
    <source>
        <dbReference type="EMBL" id="ADE40179.1"/>
    </source>
</evidence>
<gene>
    <name evidence="1" type="ordered locus">SAR116_1936</name>
</gene>
<evidence type="ECO:0000313" key="2">
    <source>
        <dbReference type="Proteomes" id="UP000007460"/>
    </source>
</evidence>
<accession>D5BMY6</accession>
<dbReference type="eggNOG" id="COG0204">
    <property type="taxonomic scope" value="Bacteria"/>
</dbReference>
<keyword evidence="1" id="KW-0012">Acyltransferase</keyword>
<dbReference type="OrthoDB" id="1113830at2"/>
<keyword evidence="1" id="KW-0808">Transferase</keyword>
<protein>
    <submittedName>
        <fullName evidence="1">Acyltransferase domain protein</fullName>
        <ecNumber evidence="1">2.3.1.51</ecNumber>
    </submittedName>
</protein>
<dbReference type="AlphaFoldDB" id="D5BMY6"/>
<dbReference type="HOGENOM" id="CLU_1685138_0_0_5"/>
<sequence length="156" mass="17341">MPVDFDGASSALRSNIETKKSAIKHVRSGGAIVIFPAGRVSTRKHPLTEAIDADWKLFCGSLIKKSNASVLPVFFSGENSLFFHLASFVGEAMRESLLTFEIVRRMNSDVHATLGELIDYRDLSNIADKSELLTYIRDQVYALKVTTENFFPLAIK</sequence>
<dbReference type="Proteomes" id="UP000007460">
    <property type="component" value="Chromosome"/>
</dbReference>
<dbReference type="RefSeq" id="WP_013046806.1">
    <property type="nucleotide sequence ID" value="NC_014010.1"/>
</dbReference>
<dbReference type="EMBL" id="CP001751">
    <property type="protein sequence ID" value="ADE40179.1"/>
    <property type="molecule type" value="Genomic_DNA"/>
</dbReference>
<proteinExistence type="predicted"/>
<name>D5BMY6_PUNMI</name>
<reference evidence="1 2" key="1">
    <citation type="journal article" date="2010" name="J. Bacteriol.">
        <title>Complete genome sequence of "Candidatus Puniceispirillum marinum" IMCC1322, a representative of the SAR116 clade in the Alphaproteobacteria.</title>
        <authorList>
            <person name="Oh H.M."/>
            <person name="Kwon K.K."/>
            <person name="Kang I."/>
            <person name="Kang S.G."/>
            <person name="Lee J.H."/>
            <person name="Kim S.J."/>
            <person name="Cho J.C."/>
        </authorList>
    </citation>
    <scope>NUCLEOTIDE SEQUENCE [LARGE SCALE GENOMIC DNA]</scope>
    <source>
        <strain evidence="1 2">IMCC1322</strain>
    </source>
</reference>
<dbReference type="STRING" id="488538.SAR116_1936"/>
<organism evidence="1 2">
    <name type="scientific">Puniceispirillum marinum (strain IMCC1322)</name>
    <dbReference type="NCBI Taxonomy" id="488538"/>
    <lineage>
        <taxon>Bacteria</taxon>
        <taxon>Pseudomonadati</taxon>
        <taxon>Pseudomonadota</taxon>
        <taxon>Alphaproteobacteria</taxon>
        <taxon>Candidatus Puniceispirillales</taxon>
        <taxon>Candidatus Puniceispirillaceae</taxon>
        <taxon>Candidatus Puniceispirillum</taxon>
    </lineage>
</organism>
<keyword evidence="2" id="KW-1185">Reference proteome</keyword>